<dbReference type="InterPro" id="IPR006015">
    <property type="entry name" value="Universal_stress_UspA"/>
</dbReference>
<evidence type="ECO:0000313" key="4">
    <source>
        <dbReference type="EMBL" id="OIN11006.1"/>
    </source>
</evidence>
<dbReference type="EMBL" id="MDKE01000014">
    <property type="protein sequence ID" value="OIN11006.1"/>
    <property type="molecule type" value="Genomic_DNA"/>
</dbReference>
<dbReference type="GO" id="GO:0005737">
    <property type="term" value="C:cytoplasm"/>
    <property type="evidence" value="ECO:0007669"/>
    <property type="project" value="UniProtKB-SubCell"/>
</dbReference>
<dbReference type="PRINTS" id="PR01438">
    <property type="entry name" value="UNVRSLSTRESS"/>
</dbReference>
<comment type="subcellular location">
    <subcellularLocation>
        <location evidence="2">Cytoplasm</location>
    </subcellularLocation>
</comment>
<evidence type="ECO:0000256" key="1">
    <source>
        <dbReference type="ARBA" id="ARBA00008791"/>
    </source>
</evidence>
<feature type="domain" description="UspA" evidence="3">
    <location>
        <begin position="5"/>
        <end position="146"/>
    </location>
</feature>
<dbReference type="SUPFAM" id="SSF52402">
    <property type="entry name" value="Adenine nucleotide alpha hydrolases-like"/>
    <property type="match status" value="1"/>
</dbReference>
<dbReference type="PANTHER" id="PTHR46268:SF6">
    <property type="entry name" value="UNIVERSAL STRESS PROTEIN UP12"/>
    <property type="match status" value="1"/>
</dbReference>
<dbReference type="PIRSF" id="PIRSF006276">
    <property type="entry name" value="UspA"/>
    <property type="match status" value="1"/>
</dbReference>
<accession>A0A1J4QGK8</accession>
<name>A0A1J4QGK8_9GAMM</name>
<proteinExistence type="inferred from homology"/>
<dbReference type="PANTHER" id="PTHR46268">
    <property type="entry name" value="STRESS RESPONSE PROTEIN NHAX"/>
    <property type="match status" value="1"/>
</dbReference>
<sequence>MTQIKLIVYATDFSDGAARAAELASHLARIHGARLHLLHVITELGDRHRRSIPAGVMDAFVREVNTQAVTDMHDFVQRLFGQFKGELTTEVMIGPGAEAVLSQAEKLGADLIIVGSHGRHGLEKLLLGSTTERVIRQSSIPVLTVPERG</sequence>
<comment type="similarity">
    <text evidence="1 2">Belongs to the universal stress protein A family.</text>
</comment>
<evidence type="ECO:0000259" key="3">
    <source>
        <dbReference type="Pfam" id="PF00582"/>
    </source>
</evidence>
<protein>
    <recommendedName>
        <fullName evidence="2">Universal stress protein</fullName>
    </recommendedName>
</protein>
<dbReference type="AlphaFoldDB" id="A0A1J4QGK8"/>
<keyword evidence="5" id="KW-1185">Reference proteome</keyword>
<dbReference type="InterPro" id="IPR014729">
    <property type="entry name" value="Rossmann-like_a/b/a_fold"/>
</dbReference>
<dbReference type="Gene3D" id="3.40.50.620">
    <property type="entry name" value="HUPs"/>
    <property type="match status" value="1"/>
</dbReference>
<gene>
    <name evidence="4" type="ORF">BFR47_12565</name>
</gene>
<dbReference type="Proteomes" id="UP000243073">
    <property type="component" value="Unassembled WGS sequence"/>
</dbReference>
<dbReference type="RefSeq" id="WP_071472350.1">
    <property type="nucleotide sequence ID" value="NZ_MDKE01000014.1"/>
</dbReference>
<evidence type="ECO:0000313" key="5">
    <source>
        <dbReference type="Proteomes" id="UP000243073"/>
    </source>
</evidence>
<organism evidence="4 5">
    <name type="scientific">Oceanisphaera psychrotolerans</name>
    <dbReference type="NCBI Taxonomy" id="1414654"/>
    <lineage>
        <taxon>Bacteria</taxon>
        <taxon>Pseudomonadati</taxon>
        <taxon>Pseudomonadota</taxon>
        <taxon>Gammaproteobacteria</taxon>
        <taxon>Aeromonadales</taxon>
        <taxon>Aeromonadaceae</taxon>
        <taxon>Oceanisphaera</taxon>
    </lineage>
</organism>
<dbReference type="CDD" id="cd00293">
    <property type="entry name" value="USP-like"/>
    <property type="match status" value="1"/>
</dbReference>
<dbReference type="InterPro" id="IPR006016">
    <property type="entry name" value="UspA"/>
</dbReference>
<reference evidence="4 5" key="1">
    <citation type="submission" date="2016-07" db="EMBL/GenBank/DDBJ databases">
        <title>Draft Genome Sequence of Oceanisphaera psychrotolerans, isolated from coastal sediment samples.</title>
        <authorList>
            <person name="Zhuo S."/>
            <person name="Ruan Z."/>
        </authorList>
    </citation>
    <scope>NUCLEOTIDE SEQUENCE [LARGE SCALE GENOMIC DNA]</scope>
    <source>
        <strain evidence="4 5">LAM-WHM-ZC</strain>
    </source>
</reference>
<keyword evidence="2" id="KW-0963">Cytoplasm</keyword>
<dbReference type="OrthoDB" id="9792500at2"/>
<comment type="caution">
    <text evidence="4">The sequence shown here is derived from an EMBL/GenBank/DDBJ whole genome shotgun (WGS) entry which is preliminary data.</text>
</comment>
<evidence type="ECO:0000256" key="2">
    <source>
        <dbReference type="PIRNR" id="PIRNR006276"/>
    </source>
</evidence>
<dbReference type="Pfam" id="PF00582">
    <property type="entry name" value="Usp"/>
    <property type="match status" value="1"/>
</dbReference>
<dbReference type="STRING" id="1414654.BFR47_12565"/>